<accession>A0A383EMV0</accession>
<evidence type="ECO:0000313" key="1">
    <source>
        <dbReference type="EMBL" id="SVE58232.1"/>
    </source>
</evidence>
<sequence>KKHMIIQETSGGGELPPKKPQNAVCVAVIDVGEAYGIPPGPDGRRMVPSTNPAHPDPKQKVRFIFESVEKMEDGKPFQLTKQFNVTMSDQGYMKPFLDGWGVELVRVGGGIDLEASCVGKCAMVNVTHDKDRTDPERVWANLSTAMPSDAELSPSGEFNKAEYLKAAVEKYAERN</sequence>
<protein>
    <submittedName>
        <fullName evidence="1">Uncharacterized protein</fullName>
    </submittedName>
</protein>
<gene>
    <name evidence="1" type="ORF">METZ01_LOCUS511086</name>
</gene>
<organism evidence="1">
    <name type="scientific">marine metagenome</name>
    <dbReference type="NCBI Taxonomy" id="408172"/>
    <lineage>
        <taxon>unclassified sequences</taxon>
        <taxon>metagenomes</taxon>
        <taxon>ecological metagenomes</taxon>
    </lineage>
</organism>
<dbReference type="EMBL" id="UINC01227379">
    <property type="protein sequence ID" value="SVE58232.1"/>
    <property type="molecule type" value="Genomic_DNA"/>
</dbReference>
<name>A0A383EMV0_9ZZZZ</name>
<reference evidence="1" key="1">
    <citation type="submission" date="2018-05" db="EMBL/GenBank/DDBJ databases">
        <authorList>
            <person name="Lanie J.A."/>
            <person name="Ng W.-L."/>
            <person name="Kazmierczak K.M."/>
            <person name="Andrzejewski T.M."/>
            <person name="Davidsen T.M."/>
            <person name="Wayne K.J."/>
            <person name="Tettelin H."/>
            <person name="Glass J.I."/>
            <person name="Rusch D."/>
            <person name="Podicherti R."/>
            <person name="Tsui H.-C.T."/>
            <person name="Winkler M.E."/>
        </authorList>
    </citation>
    <scope>NUCLEOTIDE SEQUENCE</scope>
</reference>
<feature type="non-terminal residue" evidence="1">
    <location>
        <position position="1"/>
    </location>
</feature>
<dbReference type="AlphaFoldDB" id="A0A383EMV0"/>
<proteinExistence type="predicted"/>